<dbReference type="Proteomes" id="UP000289775">
    <property type="component" value="Unassembled WGS sequence"/>
</dbReference>
<comment type="caution">
    <text evidence="1">The sequence shown here is derived from an EMBL/GenBank/DDBJ whole genome shotgun (WGS) entry which is preliminary data.</text>
</comment>
<dbReference type="OrthoDB" id="677818at2"/>
<name>A0A444WJ40_9FLAO</name>
<sequence>MEAINILYIGRHPEIMETVVRLINKNESWNGLGTTNDEEAKALFKGLRISLVLLGCGISEEDEISLRTAFAAHNPRVKIIQHYGGGSGLLYNEIYAALYNKSEIINFLSQFNA</sequence>
<accession>A0A444WJ40</accession>
<proteinExistence type="predicted"/>
<gene>
    <name evidence="1" type="ORF">NU09_0412</name>
</gene>
<reference evidence="1 2" key="1">
    <citation type="submission" date="2014-12" db="EMBL/GenBank/DDBJ databases">
        <title>Genome sequence of Flavobacterium beibuense RSKm HC5.</title>
        <authorList>
            <person name="Kim J.F."/>
            <person name="Song J.Y."/>
            <person name="Kwak M.-J."/>
            <person name="Lee S.-W."/>
        </authorList>
    </citation>
    <scope>NUCLEOTIDE SEQUENCE [LARGE SCALE GENOMIC DNA]</scope>
    <source>
        <strain evidence="1 2">RSKm HC5</strain>
    </source>
</reference>
<keyword evidence="2" id="KW-1185">Reference proteome</keyword>
<dbReference type="EMBL" id="JUIW01000001">
    <property type="protein sequence ID" value="RYJ45820.1"/>
    <property type="molecule type" value="Genomic_DNA"/>
</dbReference>
<dbReference type="AlphaFoldDB" id="A0A444WJ40"/>
<evidence type="ECO:0000313" key="1">
    <source>
        <dbReference type="EMBL" id="RYJ45820.1"/>
    </source>
</evidence>
<protein>
    <submittedName>
        <fullName evidence="1">Response regulator receiver protein</fullName>
    </submittedName>
</protein>
<evidence type="ECO:0000313" key="2">
    <source>
        <dbReference type="Proteomes" id="UP000289775"/>
    </source>
</evidence>
<dbReference type="RefSeq" id="WP_129749580.1">
    <property type="nucleotide sequence ID" value="NZ_JUIW01000001.1"/>
</dbReference>
<organism evidence="1 2">
    <name type="scientific">Flavobacterium beibuense</name>
    <dbReference type="NCBI Taxonomy" id="657326"/>
    <lineage>
        <taxon>Bacteria</taxon>
        <taxon>Pseudomonadati</taxon>
        <taxon>Bacteroidota</taxon>
        <taxon>Flavobacteriia</taxon>
        <taxon>Flavobacteriales</taxon>
        <taxon>Flavobacteriaceae</taxon>
        <taxon>Flavobacterium</taxon>
    </lineage>
</organism>